<dbReference type="AlphaFoldDB" id="A0A6A6P7Y9"/>
<proteinExistence type="predicted"/>
<evidence type="ECO:0000313" key="1">
    <source>
        <dbReference type="EMBL" id="KAF2460136.1"/>
    </source>
</evidence>
<protein>
    <submittedName>
        <fullName evidence="1">Uncharacterized protein</fullName>
    </submittedName>
</protein>
<gene>
    <name evidence="1" type="ORF">BDY21DRAFT_185490</name>
</gene>
<organism evidence="1 2">
    <name type="scientific">Lineolata rhizophorae</name>
    <dbReference type="NCBI Taxonomy" id="578093"/>
    <lineage>
        <taxon>Eukaryota</taxon>
        <taxon>Fungi</taxon>
        <taxon>Dikarya</taxon>
        <taxon>Ascomycota</taxon>
        <taxon>Pezizomycotina</taxon>
        <taxon>Dothideomycetes</taxon>
        <taxon>Dothideomycetes incertae sedis</taxon>
        <taxon>Lineolatales</taxon>
        <taxon>Lineolataceae</taxon>
        <taxon>Lineolata</taxon>
    </lineage>
</organism>
<name>A0A6A6P7Y9_9PEZI</name>
<dbReference type="Proteomes" id="UP000799766">
    <property type="component" value="Unassembled WGS sequence"/>
</dbReference>
<keyword evidence="2" id="KW-1185">Reference proteome</keyword>
<evidence type="ECO:0000313" key="2">
    <source>
        <dbReference type="Proteomes" id="UP000799766"/>
    </source>
</evidence>
<reference evidence="1" key="1">
    <citation type="journal article" date="2020" name="Stud. Mycol.">
        <title>101 Dothideomycetes genomes: a test case for predicting lifestyles and emergence of pathogens.</title>
        <authorList>
            <person name="Haridas S."/>
            <person name="Albert R."/>
            <person name="Binder M."/>
            <person name="Bloem J."/>
            <person name="Labutti K."/>
            <person name="Salamov A."/>
            <person name="Andreopoulos B."/>
            <person name="Baker S."/>
            <person name="Barry K."/>
            <person name="Bills G."/>
            <person name="Bluhm B."/>
            <person name="Cannon C."/>
            <person name="Castanera R."/>
            <person name="Culley D."/>
            <person name="Daum C."/>
            <person name="Ezra D."/>
            <person name="Gonzalez J."/>
            <person name="Henrissat B."/>
            <person name="Kuo A."/>
            <person name="Liang C."/>
            <person name="Lipzen A."/>
            <person name="Lutzoni F."/>
            <person name="Magnuson J."/>
            <person name="Mondo S."/>
            <person name="Nolan M."/>
            <person name="Ohm R."/>
            <person name="Pangilinan J."/>
            <person name="Park H.-J."/>
            <person name="Ramirez L."/>
            <person name="Alfaro M."/>
            <person name="Sun H."/>
            <person name="Tritt A."/>
            <person name="Yoshinaga Y."/>
            <person name="Zwiers L.-H."/>
            <person name="Turgeon B."/>
            <person name="Goodwin S."/>
            <person name="Spatafora J."/>
            <person name="Crous P."/>
            <person name="Grigoriev I."/>
        </authorList>
    </citation>
    <scope>NUCLEOTIDE SEQUENCE</scope>
    <source>
        <strain evidence="1">ATCC 16933</strain>
    </source>
</reference>
<accession>A0A6A6P7Y9</accession>
<dbReference type="EMBL" id="MU001674">
    <property type="protein sequence ID" value="KAF2460136.1"/>
    <property type="molecule type" value="Genomic_DNA"/>
</dbReference>
<sequence>MCGNQHMHTDALPSPVWLAVLLGDRSDPAPLPTSSNRARARDTSPTYIRTSAAGTADPGCSILAPTSSTERAEGFAGGRGNDGCAERARATSRNRSIAGGREERFFYPAGMGRWTSMRVRARTFCMDRRVDGGAVRFGAGNRVWRDGERGGEGCQQTFPVRSSESRAGGMIGCRGREWPPRVRTHLFADDDGMRRESNFEDARGRAVRKASTTIWGMANRSISRRRRDGGVAGPF</sequence>